<keyword evidence="1" id="KW-0812">Transmembrane</keyword>
<keyword evidence="3" id="KW-1185">Reference proteome</keyword>
<dbReference type="RefSeq" id="WP_107844217.1">
    <property type="nucleotide sequence ID" value="NZ_QBKS01000001.1"/>
</dbReference>
<sequence length="171" mass="19460">MDWYSTAFELIDMRSFSNLWFWITLAYAWSAASHYVIGVPFDVLARAAKYGGQVEEDLKDLVRINANRFIYIADNAGSWLTAFAFFALTGLMMMGFVYGVEFCQALFLIFAPMSLVFALSVRCARIVDHTSLEDIRVRLKRQRLAIQIIGMVSILITSMWGMFHNLSTGVL</sequence>
<dbReference type="Proteomes" id="UP000243978">
    <property type="component" value="Unassembled WGS sequence"/>
</dbReference>
<evidence type="ECO:0000313" key="3">
    <source>
        <dbReference type="Proteomes" id="UP000243978"/>
    </source>
</evidence>
<accession>A0A2T6BIU8</accession>
<evidence type="ECO:0000256" key="1">
    <source>
        <dbReference type="SAM" id="Phobius"/>
    </source>
</evidence>
<evidence type="ECO:0008006" key="4">
    <source>
        <dbReference type="Google" id="ProtNLM"/>
    </source>
</evidence>
<dbReference type="EMBL" id="QBKS01000001">
    <property type="protein sequence ID" value="PTX55978.1"/>
    <property type="molecule type" value="Genomic_DNA"/>
</dbReference>
<feature type="transmembrane region" description="Helical" evidence="1">
    <location>
        <begin position="78"/>
        <end position="99"/>
    </location>
</feature>
<dbReference type="AlphaFoldDB" id="A0A2T6BIU8"/>
<feature type="transmembrane region" description="Helical" evidence="1">
    <location>
        <begin position="144"/>
        <end position="163"/>
    </location>
</feature>
<keyword evidence="1" id="KW-0472">Membrane</keyword>
<gene>
    <name evidence="2" type="ORF">C8N43_0627</name>
</gene>
<protein>
    <recommendedName>
        <fullName evidence="4">Component of SufBCD complex</fullName>
    </recommendedName>
</protein>
<organism evidence="2 3">
    <name type="scientific">Litoreibacter ponti</name>
    <dbReference type="NCBI Taxonomy" id="1510457"/>
    <lineage>
        <taxon>Bacteria</taxon>
        <taxon>Pseudomonadati</taxon>
        <taxon>Pseudomonadota</taxon>
        <taxon>Alphaproteobacteria</taxon>
        <taxon>Rhodobacterales</taxon>
        <taxon>Roseobacteraceae</taxon>
        <taxon>Litoreibacter</taxon>
    </lineage>
</organism>
<keyword evidence="1" id="KW-1133">Transmembrane helix</keyword>
<reference evidence="2 3" key="1">
    <citation type="submission" date="2018-04" db="EMBL/GenBank/DDBJ databases">
        <title>Genomic Encyclopedia of Archaeal and Bacterial Type Strains, Phase II (KMG-II): from individual species to whole genera.</title>
        <authorList>
            <person name="Goeker M."/>
        </authorList>
    </citation>
    <scope>NUCLEOTIDE SEQUENCE [LARGE SCALE GENOMIC DNA]</scope>
    <source>
        <strain evidence="2 3">DSM 100977</strain>
    </source>
</reference>
<feature type="transmembrane region" description="Helical" evidence="1">
    <location>
        <begin position="105"/>
        <end position="124"/>
    </location>
</feature>
<evidence type="ECO:0000313" key="2">
    <source>
        <dbReference type="EMBL" id="PTX55978.1"/>
    </source>
</evidence>
<proteinExistence type="predicted"/>
<name>A0A2T6BIU8_9RHOB</name>
<dbReference type="OrthoDB" id="7847071at2"/>
<comment type="caution">
    <text evidence="2">The sequence shown here is derived from an EMBL/GenBank/DDBJ whole genome shotgun (WGS) entry which is preliminary data.</text>
</comment>
<feature type="transmembrane region" description="Helical" evidence="1">
    <location>
        <begin position="20"/>
        <end position="41"/>
    </location>
</feature>